<feature type="domain" description="S-adenosylmethionine synthetase C-terminal" evidence="16">
    <location>
        <begin position="223"/>
        <end position="362"/>
    </location>
</feature>
<dbReference type="InterPro" id="IPR022628">
    <property type="entry name" value="S-AdoMet_synt_N"/>
</dbReference>
<evidence type="ECO:0000256" key="4">
    <source>
        <dbReference type="ARBA" id="ARBA00022563"/>
    </source>
</evidence>
<proteinExistence type="inferred from homology"/>
<dbReference type="FunFam" id="3.30.300.10:FF:000003">
    <property type="entry name" value="S-adenosylmethionine synthase"/>
    <property type="match status" value="1"/>
</dbReference>
<dbReference type="GO" id="GO:0006556">
    <property type="term" value="P:S-adenosylmethionine biosynthetic process"/>
    <property type="evidence" value="ECO:0007669"/>
    <property type="project" value="UniProtKB-UniRule"/>
</dbReference>
<feature type="binding site" evidence="11">
    <location>
        <position position="252"/>
    </location>
    <ligand>
        <name>ATP</name>
        <dbReference type="ChEBI" id="CHEBI:30616"/>
        <note>ligand shared between two neighboring subunits</note>
    </ligand>
</feature>
<dbReference type="KEGG" id="mgly:NCTC10194_00543"/>
<dbReference type="PROSITE" id="PS00377">
    <property type="entry name" value="ADOMET_SYNTHASE_2"/>
    <property type="match status" value="1"/>
</dbReference>
<comment type="function">
    <text evidence="11">Catalyzes the formation of S-adenosylmethionine (AdoMet) from methionine and ATP. The overall synthetic reaction is composed of two sequential steps, AdoMet formation and the subsequent tripolyphosphate hydrolysis which occurs prior to release of AdoMet from the enzyme.</text>
</comment>
<evidence type="ECO:0000256" key="3">
    <source>
        <dbReference type="ARBA" id="ARBA00022490"/>
    </source>
</evidence>
<dbReference type="InterPro" id="IPR022631">
    <property type="entry name" value="ADOMET_SYNTHASE_CS"/>
</dbReference>
<comment type="catalytic activity">
    <reaction evidence="11">
        <text>L-methionine + ATP + H2O = S-adenosyl-L-methionine + phosphate + diphosphate</text>
        <dbReference type="Rhea" id="RHEA:21080"/>
        <dbReference type="ChEBI" id="CHEBI:15377"/>
        <dbReference type="ChEBI" id="CHEBI:30616"/>
        <dbReference type="ChEBI" id="CHEBI:33019"/>
        <dbReference type="ChEBI" id="CHEBI:43474"/>
        <dbReference type="ChEBI" id="CHEBI:57844"/>
        <dbReference type="ChEBI" id="CHEBI:59789"/>
        <dbReference type="EC" id="2.5.1.6"/>
    </reaction>
</comment>
<keyword evidence="6 11" id="KW-0479">Metal-binding</keyword>
<evidence type="ECO:0000256" key="1">
    <source>
        <dbReference type="ARBA" id="ARBA00005224"/>
    </source>
</evidence>
<dbReference type="UniPathway" id="UPA00315">
    <property type="reaction ID" value="UER00080"/>
</dbReference>
<feature type="region of interest" description="Flexible loop" evidence="11">
    <location>
        <begin position="91"/>
        <end position="101"/>
    </location>
</feature>
<feature type="binding site" description="in other chain" evidence="11">
    <location>
        <position position="260"/>
    </location>
    <ligand>
        <name>L-methionine</name>
        <dbReference type="ChEBI" id="CHEBI:57844"/>
        <note>ligand shared between two neighboring subunits</note>
    </ligand>
</feature>
<dbReference type="Proteomes" id="UP000290815">
    <property type="component" value="Chromosome"/>
</dbReference>
<comment type="subcellular location">
    <subcellularLocation>
        <location evidence="11 12">Cytoplasm</location>
    </subcellularLocation>
</comment>
<evidence type="ECO:0000256" key="6">
    <source>
        <dbReference type="ARBA" id="ARBA00022723"/>
    </source>
</evidence>
<dbReference type="GO" id="GO:0004478">
    <property type="term" value="F:methionine adenosyltransferase activity"/>
    <property type="evidence" value="ECO:0007669"/>
    <property type="project" value="UniProtKB-UniRule"/>
</dbReference>
<feature type="binding site" description="in other chain" evidence="11">
    <location>
        <begin position="154"/>
        <end position="156"/>
    </location>
    <ligand>
        <name>ATP</name>
        <dbReference type="ChEBI" id="CHEBI:30616"/>
        <note>ligand shared between two neighboring subunits</note>
    </ligand>
</feature>
<dbReference type="EC" id="2.5.1.6" evidence="11"/>
<feature type="binding site" evidence="11">
    <location>
        <position position="42"/>
    </location>
    <ligand>
        <name>K(+)</name>
        <dbReference type="ChEBI" id="CHEBI:29103"/>
    </ligand>
</feature>
<evidence type="ECO:0000256" key="10">
    <source>
        <dbReference type="ARBA" id="ARBA00022958"/>
    </source>
</evidence>
<dbReference type="GO" id="GO:0005737">
    <property type="term" value="C:cytoplasm"/>
    <property type="evidence" value="ECO:0007669"/>
    <property type="project" value="UniProtKB-SubCell"/>
</dbReference>
<sequence>MRKLFTSESVGRGHPDKLCDQLSDAILDEYMRLDPHAKVAIEAMASGHNIFIGGEVSSIVEVDVIEIAKNILKELGYYSTRTSFQTDIKIQSPDIAMGVDRGEEIGAGDQGLMFGYATNETPEYMPLAITLAHELVKLAEELRISNQFKWAKPDMKSQVTLDYTDPNNVSVDTVLLSIQHSEQFDEAIFKNFIKEQIVKPVLEKYNLAMPNRILINPTGKFVIGGPTSDTGLTGRKIIVDTYGGAARHGGGAFSGKDATKVDRSAAYAARWIAKNIVAAKLADRCEIQIAYSIGIAEPVSVMVETFGTEKVDKELIEKAVMDVFCLTPKGIIESLDLRKPIYFNTSYYGHFGRNDLKLSWEKLDKVDALQNEIKKYLGN</sequence>
<dbReference type="GO" id="GO:0005524">
    <property type="term" value="F:ATP binding"/>
    <property type="evidence" value="ECO:0007669"/>
    <property type="project" value="UniProtKB-UniRule"/>
</dbReference>
<feature type="binding site" description="in other chain" evidence="11">
    <location>
        <position position="14"/>
    </location>
    <ligand>
        <name>ATP</name>
        <dbReference type="ChEBI" id="CHEBI:30616"/>
        <note>ligand shared between two neighboring subunits</note>
    </ligand>
</feature>
<keyword evidence="18" id="KW-1185">Reference proteome</keyword>
<dbReference type="FunFam" id="3.30.300.10:FF:000011">
    <property type="entry name" value="S-adenosylmethionine synthase"/>
    <property type="match status" value="1"/>
</dbReference>
<accession>A0A449AVR0</accession>
<feature type="binding site" evidence="11">
    <location>
        <position position="16"/>
    </location>
    <ligand>
        <name>Mg(2+)</name>
        <dbReference type="ChEBI" id="CHEBI:18420"/>
    </ligand>
</feature>
<reference evidence="17 18" key="1">
    <citation type="submission" date="2019-01" db="EMBL/GenBank/DDBJ databases">
        <authorList>
            <consortium name="Pathogen Informatics"/>
        </authorList>
    </citation>
    <scope>NUCLEOTIDE SEQUENCE [LARGE SCALE GENOMIC DNA]</scope>
    <source>
        <strain evidence="17 18">NCTC10194</strain>
    </source>
</reference>
<evidence type="ECO:0000256" key="7">
    <source>
        <dbReference type="ARBA" id="ARBA00022741"/>
    </source>
</evidence>
<dbReference type="SUPFAM" id="SSF55973">
    <property type="entry name" value="S-adenosylmethionine synthetase"/>
    <property type="match status" value="3"/>
</dbReference>
<gene>
    <name evidence="11 17" type="primary">metK</name>
    <name evidence="17" type="ORF">NCTC10194_00543</name>
</gene>
<evidence type="ECO:0000259" key="16">
    <source>
        <dbReference type="Pfam" id="PF02773"/>
    </source>
</evidence>
<feature type="binding site" description="in other chain" evidence="11">
    <location>
        <begin position="220"/>
        <end position="221"/>
    </location>
    <ligand>
        <name>ATP</name>
        <dbReference type="ChEBI" id="CHEBI:30616"/>
        <note>ligand shared between two neighboring subunits</note>
    </ligand>
</feature>
<comment type="similarity">
    <text evidence="2 11 13">Belongs to the AdoMet synthase family.</text>
</comment>
<evidence type="ECO:0000259" key="15">
    <source>
        <dbReference type="Pfam" id="PF02772"/>
    </source>
</evidence>
<evidence type="ECO:0000256" key="9">
    <source>
        <dbReference type="ARBA" id="ARBA00022842"/>
    </source>
</evidence>
<comment type="cofactor">
    <cofactor evidence="11">
        <name>Mg(2+)</name>
        <dbReference type="ChEBI" id="CHEBI:18420"/>
    </cofactor>
    <text evidence="11">Binds 2 divalent ions per subunit.</text>
</comment>
<comment type="cofactor">
    <cofactor evidence="11">
        <name>K(+)</name>
        <dbReference type="ChEBI" id="CHEBI:29103"/>
    </cofactor>
    <text evidence="11">Binds 1 potassium ion per subunit.</text>
</comment>
<evidence type="ECO:0000256" key="8">
    <source>
        <dbReference type="ARBA" id="ARBA00022840"/>
    </source>
</evidence>
<dbReference type="PANTHER" id="PTHR11964">
    <property type="entry name" value="S-ADENOSYLMETHIONINE SYNTHETASE"/>
    <property type="match status" value="1"/>
</dbReference>
<dbReference type="NCBIfam" id="TIGR01034">
    <property type="entry name" value="metK"/>
    <property type="match status" value="1"/>
</dbReference>
<dbReference type="InterPro" id="IPR022630">
    <property type="entry name" value="S-AdoMet_synt_C"/>
</dbReference>
<dbReference type="Pfam" id="PF02773">
    <property type="entry name" value="S-AdoMet_synt_C"/>
    <property type="match status" value="1"/>
</dbReference>
<keyword evidence="4 11" id="KW-0554">One-carbon metabolism</keyword>
<dbReference type="AlphaFoldDB" id="A0A449AVR0"/>
<dbReference type="Gene3D" id="3.30.300.10">
    <property type="match status" value="3"/>
</dbReference>
<feature type="binding site" description="in other chain" evidence="11">
    <location>
        <begin position="235"/>
        <end position="236"/>
    </location>
    <ligand>
        <name>ATP</name>
        <dbReference type="ChEBI" id="CHEBI:30616"/>
        <note>ligand shared between two neighboring subunits</note>
    </ligand>
</feature>
<feature type="domain" description="S-adenosylmethionine synthetase central" evidence="15">
    <location>
        <begin position="104"/>
        <end position="221"/>
    </location>
</feature>
<dbReference type="HAMAP" id="MF_00086">
    <property type="entry name" value="S_AdoMet_synth1"/>
    <property type="match status" value="1"/>
</dbReference>
<feature type="binding site" description="in other chain" evidence="11">
    <location>
        <position position="55"/>
    </location>
    <ligand>
        <name>L-methionine</name>
        <dbReference type="ChEBI" id="CHEBI:57844"/>
        <note>ligand shared between two neighboring subunits</note>
    </ligand>
</feature>
<evidence type="ECO:0000313" key="18">
    <source>
        <dbReference type="Proteomes" id="UP000290815"/>
    </source>
</evidence>
<evidence type="ECO:0000256" key="12">
    <source>
        <dbReference type="RuleBase" id="RU000542"/>
    </source>
</evidence>
<evidence type="ECO:0000256" key="5">
    <source>
        <dbReference type="ARBA" id="ARBA00022679"/>
    </source>
</evidence>
<feature type="binding site" evidence="11">
    <location>
        <position position="256"/>
    </location>
    <ligand>
        <name>ATP</name>
        <dbReference type="ChEBI" id="CHEBI:30616"/>
        <note>ligand shared between two neighboring subunits</note>
    </ligand>
</feature>
<dbReference type="Pfam" id="PF00438">
    <property type="entry name" value="S-AdoMet_synt_N"/>
    <property type="match status" value="1"/>
</dbReference>
<feature type="binding site" description="in other chain" evidence="11">
    <location>
        <position position="91"/>
    </location>
    <ligand>
        <name>L-methionine</name>
        <dbReference type="ChEBI" id="CHEBI:57844"/>
        <note>ligand shared between two neighboring subunits</note>
    </ligand>
</feature>
<feature type="domain" description="S-adenosylmethionine synthetase N-terminal" evidence="14">
    <location>
        <begin position="3"/>
        <end position="87"/>
    </location>
</feature>
<dbReference type="PROSITE" id="PS00376">
    <property type="entry name" value="ADOMET_SYNTHASE_1"/>
    <property type="match status" value="1"/>
</dbReference>
<dbReference type="Pfam" id="PF02772">
    <property type="entry name" value="S-AdoMet_synt_M"/>
    <property type="match status" value="1"/>
</dbReference>
<keyword evidence="5 11" id="KW-0808">Transferase</keyword>
<name>A0A449AVR0_9BACT</name>
<dbReference type="GO" id="GO:0006730">
    <property type="term" value="P:one-carbon metabolic process"/>
    <property type="evidence" value="ECO:0007669"/>
    <property type="project" value="UniProtKB-KW"/>
</dbReference>
<dbReference type="InterPro" id="IPR022629">
    <property type="entry name" value="S-AdoMet_synt_central"/>
</dbReference>
<dbReference type="CDD" id="cd18079">
    <property type="entry name" value="S-AdoMet_synt"/>
    <property type="match status" value="1"/>
</dbReference>
<evidence type="ECO:0000256" key="11">
    <source>
        <dbReference type="HAMAP-Rule" id="MF_00086"/>
    </source>
</evidence>
<dbReference type="GO" id="GO:0000287">
    <property type="term" value="F:magnesium ion binding"/>
    <property type="evidence" value="ECO:0007669"/>
    <property type="project" value="UniProtKB-UniRule"/>
</dbReference>
<keyword evidence="9 11" id="KW-0460">Magnesium</keyword>
<keyword evidence="8 11" id="KW-0067">ATP-binding</keyword>
<dbReference type="RefSeq" id="WP_027333582.1">
    <property type="nucleotide sequence ID" value="NZ_LR215024.1"/>
</dbReference>
<dbReference type="InterPro" id="IPR002133">
    <property type="entry name" value="S-AdoMet_synthetase"/>
</dbReference>
<dbReference type="PIRSF" id="PIRSF000497">
    <property type="entry name" value="MAT"/>
    <property type="match status" value="1"/>
</dbReference>
<comment type="subunit">
    <text evidence="11">Homotetramer; dimer of dimers.</text>
</comment>
<feature type="binding site" evidence="11">
    <location>
        <position position="229"/>
    </location>
    <ligand>
        <name>L-methionine</name>
        <dbReference type="ChEBI" id="CHEBI:57844"/>
        <note>ligand shared between two neighboring subunits</note>
    </ligand>
</feature>
<protein>
    <recommendedName>
        <fullName evidence="11">S-adenosylmethionine synthase</fullName>
        <shortName evidence="11">AdoMet synthase</shortName>
        <ecNumber evidence="11">2.5.1.6</ecNumber>
    </recommendedName>
    <alternativeName>
        <fullName evidence="11">MAT</fullName>
    </alternativeName>
    <alternativeName>
        <fullName evidence="11">Methionine adenosyltransferase</fullName>
    </alternativeName>
</protein>
<organism evidence="17 18">
    <name type="scientific">Mycoplasmopsis glycophila</name>
    <dbReference type="NCBI Taxonomy" id="171285"/>
    <lineage>
        <taxon>Bacteria</taxon>
        <taxon>Bacillati</taxon>
        <taxon>Mycoplasmatota</taxon>
        <taxon>Mycoplasmoidales</taxon>
        <taxon>Metamycoplasmataceae</taxon>
        <taxon>Mycoplasmopsis</taxon>
    </lineage>
</organism>
<dbReference type="InterPro" id="IPR022636">
    <property type="entry name" value="S-AdoMet_synthetase_sfam"/>
</dbReference>
<evidence type="ECO:0000313" key="17">
    <source>
        <dbReference type="EMBL" id="VEU70708.1"/>
    </source>
</evidence>
<dbReference type="EMBL" id="LR215024">
    <property type="protein sequence ID" value="VEU70708.1"/>
    <property type="molecule type" value="Genomic_DNA"/>
</dbReference>
<feature type="binding site" evidence="11">
    <location>
        <position position="229"/>
    </location>
    <ligand>
        <name>ATP</name>
        <dbReference type="ChEBI" id="CHEBI:30616"/>
        <note>ligand shared between two neighboring subunits</note>
    </ligand>
</feature>
<evidence type="ECO:0000256" key="2">
    <source>
        <dbReference type="ARBA" id="ARBA00009685"/>
    </source>
</evidence>
<evidence type="ECO:0000256" key="13">
    <source>
        <dbReference type="RuleBase" id="RU004462"/>
    </source>
</evidence>
<keyword evidence="10 11" id="KW-0630">Potassium</keyword>
<evidence type="ECO:0000259" key="14">
    <source>
        <dbReference type="Pfam" id="PF00438"/>
    </source>
</evidence>
<keyword evidence="3 11" id="KW-0963">Cytoplasm</keyword>
<comment type="pathway">
    <text evidence="1 11">Amino-acid biosynthesis; S-adenosyl-L-methionine biosynthesis; S-adenosyl-L-methionine from L-methionine: step 1/1.</text>
</comment>
<keyword evidence="7 11" id="KW-0547">Nucleotide-binding</keyword>